<reference evidence="5 6" key="1">
    <citation type="submission" date="2014-04" db="EMBL/GenBank/DDBJ databases">
        <authorList>
            <person name="Sears C."/>
            <person name="Carroll K."/>
            <person name="Sack B.R."/>
            <person name="Qadri F."/>
            <person name="Myers L.L."/>
            <person name="Chung G.-T."/>
            <person name="Escheverria P."/>
            <person name="Fraser C.M."/>
            <person name="Sadzewicz L."/>
            <person name="Shefchek K.A."/>
            <person name="Tallon L."/>
            <person name="Das S.P."/>
            <person name="Daugherty S."/>
            <person name="Mongodin E.F."/>
        </authorList>
    </citation>
    <scope>NUCLEOTIDE SEQUENCE [LARGE SCALE GENOMIC DNA]</scope>
    <source>
        <strain evidence="5 6">3975 RP4</strain>
    </source>
</reference>
<gene>
    <name evidence="5" type="ORF">M099_2398</name>
</gene>
<evidence type="ECO:0000256" key="3">
    <source>
        <dbReference type="ARBA" id="ARBA00024356"/>
    </source>
</evidence>
<dbReference type="EC" id="2.4.1.281" evidence="4"/>
<evidence type="ECO:0000313" key="6">
    <source>
        <dbReference type="Proteomes" id="UP000027661"/>
    </source>
</evidence>
<keyword evidence="4" id="KW-0119">Carbohydrate metabolism</keyword>
<comment type="catalytic activity">
    <reaction evidence="4">
        <text>beta-D-mannosyl-(1-&gt;4)-D-glucose + phosphate = alpha-D-mannose 1-phosphate + D-glucose</text>
        <dbReference type="Rhea" id="RHEA:32531"/>
        <dbReference type="ChEBI" id="CHEBI:4167"/>
        <dbReference type="ChEBI" id="CHEBI:43474"/>
        <dbReference type="ChEBI" id="CHEBI:58409"/>
        <dbReference type="ChEBI" id="CHEBI:64351"/>
        <dbReference type="EC" id="2.4.1.281"/>
    </reaction>
</comment>
<name>A0A069SGF9_PHOVU</name>
<evidence type="ECO:0000313" key="5">
    <source>
        <dbReference type="EMBL" id="KDS53516.1"/>
    </source>
</evidence>
<dbReference type="Proteomes" id="UP000027661">
    <property type="component" value="Unassembled WGS sequence"/>
</dbReference>
<keyword evidence="1 4" id="KW-0328">Glycosyltransferase</keyword>
<evidence type="ECO:0000256" key="1">
    <source>
        <dbReference type="ARBA" id="ARBA00022676"/>
    </source>
</evidence>
<dbReference type="AlphaFoldDB" id="A0A069SGF9"/>
<organism evidence="5 6">
    <name type="scientific">Phocaeicola vulgatus str. 3975 RP4</name>
    <dbReference type="NCBI Taxonomy" id="1339352"/>
    <lineage>
        <taxon>Bacteria</taxon>
        <taxon>Pseudomonadati</taxon>
        <taxon>Bacteroidota</taxon>
        <taxon>Bacteroidia</taxon>
        <taxon>Bacteroidales</taxon>
        <taxon>Bacteroidaceae</taxon>
        <taxon>Phocaeicola</taxon>
    </lineage>
</organism>
<comment type="similarity">
    <text evidence="3 4">Belongs to the glycosyl hydrolase 130 family.</text>
</comment>
<keyword evidence="4" id="KW-0961">Cell wall biogenesis/degradation</keyword>
<dbReference type="RefSeq" id="WP_005841064.1">
    <property type="nucleotide sequence ID" value="NZ_JNHM01000029.1"/>
</dbReference>
<dbReference type="Gene3D" id="2.115.10.20">
    <property type="entry name" value="Glycosyl hydrolase domain, family 43"/>
    <property type="match status" value="1"/>
</dbReference>
<evidence type="ECO:0000256" key="4">
    <source>
        <dbReference type="HAMAP-Rule" id="MF_00928"/>
    </source>
</evidence>
<dbReference type="InterPro" id="IPR028583">
    <property type="entry name" value="Man_Glc_phosphorylase"/>
</dbReference>
<dbReference type="PIRSF" id="PIRSF016202">
    <property type="entry name" value="PH1107"/>
    <property type="match status" value="1"/>
</dbReference>
<dbReference type="HAMAP" id="MF_00928">
    <property type="entry name" value="Man_Glc_phosphorylase"/>
    <property type="match status" value="1"/>
</dbReference>
<proteinExistence type="inferred from homology"/>
<dbReference type="SUPFAM" id="SSF75005">
    <property type="entry name" value="Arabinanase/levansucrase/invertase"/>
    <property type="match status" value="1"/>
</dbReference>
<dbReference type="GO" id="GO:0016758">
    <property type="term" value="F:hexosyltransferase activity"/>
    <property type="evidence" value="ECO:0007669"/>
    <property type="project" value="UniProtKB-UniRule"/>
</dbReference>
<dbReference type="GO" id="GO:0005975">
    <property type="term" value="P:carbohydrate metabolic process"/>
    <property type="evidence" value="ECO:0007669"/>
    <property type="project" value="UniProtKB-UniRule"/>
</dbReference>
<protein>
    <recommendedName>
        <fullName evidence="4">4-O-beta-D-mannosyl-D-glucose phosphorylase</fullName>
        <shortName evidence="4">MGP</shortName>
        <shortName evidence="4">Mannosylglucose phosphorylase</shortName>
        <ecNumber evidence="4">2.4.1.281</ecNumber>
    </recommendedName>
</protein>
<comment type="function">
    <text evidence="4">Converts 4-O-beta-D-mannopyranosyl-D-glucopyranose (Man-Glc) to mannose 1-phosphate (Man1P) and glucose.</text>
</comment>
<keyword evidence="2 4" id="KW-0808">Transferase</keyword>
<dbReference type="InterPro" id="IPR007184">
    <property type="entry name" value="Mannoside_phosphorylase"/>
</dbReference>
<dbReference type="PANTHER" id="PTHR34106">
    <property type="entry name" value="GLYCOSIDASE"/>
    <property type="match status" value="1"/>
</dbReference>
<dbReference type="GO" id="GO:0071555">
    <property type="term" value="P:cell wall organization"/>
    <property type="evidence" value="ECO:0007669"/>
    <property type="project" value="UniProtKB-KW"/>
</dbReference>
<dbReference type="EMBL" id="JNHM01000029">
    <property type="protein sequence ID" value="KDS53516.1"/>
    <property type="molecule type" value="Genomic_DNA"/>
</dbReference>
<comment type="caution">
    <text evidence="5">The sequence shown here is derived from an EMBL/GenBank/DDBJ whole genome shotgun (WGS) entry which is preliminary data.</text>
</comment>
<dbReference type="PATRIC" id="fig|1339352.3.peg.2305"/>
<sequence length="392" mass="44112">MNGYFKKQIEALRQRHEALLQRPNEMQEETNGVIRRYVYPVLTRQHIPLEWRYDFNPATNPCCMERIGFNATMNSGALKWNGKYLMVVRVEGADRKSFFAIAESPNGVDNFHFWKRPLVLPDVDPAETNVYDMRLTAHQDGWIYGIFCSERHDDKAPAGDLSAAVAKAGIVRTRNLVDWERLPDLKAASQQRNVVLHPEFVNGKYALYTRPQDDFINAGNGGGIGWALIDDITRAEVKDEMIINHRYYHTIKEVKNGEGPHPIRTSQGWLHLAHGVRGCAAGLRYVLYLYMTAADEPWRVIAEPAGYLLAPLAGERVGDVSNVLFSNGWIADDDGTVYIYYASSDTRMHVAVSTVDRLVDYCLHTPADGLRSAASVAAVNALIDRNEAFLNG</sequence>
<evidence type="ECO:0000256" key="2">
    <source>
        <dbReference type="ARBA" id="ARBA00022679"/>
    </source>
</evidence>
<dbReference type="InterPro" id="IPR023296">
    <property type="entry name" value="Glyco_hydro_beta-prop_sf"/>
</dbReference>
<accession>A0A069SGF9</accession>
<dbReference type="Pfam" id="PF04041">
    <property type="entry name" value="Glyco_hydro_130"/>
    <property type="match status" value="1"/>
</dbReference>
<dbReference type="PANTHER" id="PTHR34106:SF1">
    <property type="entry name" value="1,4-BETA-MANNOSYL-N-ACETYLGLUCOSAMINE PHOSPHORYLASE"/>
    <property type="match status" value="1"/>
</dbReference>